<dbReference type="RefSeq" id="WP_119769269.1">
    <property type="nucleotide sequence ID" value="NZ_QYUO01000001.1"/>
</dbReference>
<feature type="transmembrane region" description="Helical" evidence="2">
    <location>
        <begin position="41"/>
        <end position="62"/>
    </location>
</feature>
<name>A0A3A3GEJ6_9BURK</name>
<keyword evidence="2" id="KW-1133">Transmembrane helix</keyword>
<proteinExistence type="predicted"/>
<evidence type="ECO:0000313" key="5">
    <source>
        <dbReference type="Proteomes" id="UP000265955"/>
    </source>
</evidence>
<comment type="caution">
    <text evidence="4">The sequence shown here is derived from an EMBL/GenBank/DDBJ whole genome shotgun (WGS) entry which is preliminary data.</text>
</comment>
<keyword evidence="5" id="KW-1185">Reference proteome</keyword>
<feature type="domain" description="Type II secretion system protein GspB C-terminal" evidence="3">
    <location>
        <begin position="151"/>
        <end position="207"/>
    </location>
</feature>
<evidence type="ECO:0000256" key="1">
    <source>
        <dbReference type="SAM" id="MobiDB-lite"/>
    </source>
</evidence>
<dbReference type="AlphaFoldDB" id="A0A3A3GEJ6"/>
<feature type="region of interest" description="Disordered" evidence="1">
    <location>
        <begin position="71"/>
        <end position="132"/>
    </location>
</feature>
<evidence type="ECO:0000256" key="2">
    <source>
        <dbReference type="SAM" id="Phobius"/>
    </source>
</evidence>
<reference evidence="5" key="1">
    <citation type="submission" date="2018-09" db="EMBL/GenBank/DDBJ databases">
        <authorList>
            <person name="Zhu H."/>
        </authorList>
    </citation>
    <scope>NUCLEOTIDE SEQUENCE [LARGE SCALE GENOMIC DNA]</scope>
    <source>
        <strain evidence="5">K1R23-30</strain>
    </source>
</reference>
<evidence type="ECO:0000313" key="4">
    <source>
        <dbReference type="EMBL" id="RJF99329.1"/>
    </source>
</evidence>
<dbReference type="EMBL" id="QYUO01000001">
    <property type="protein sequence ID" value="RJF99329.1"/>
    <property type="molecule type" value="Genomic_DNA"/>
</dbReference>
<dbReference type="GO" id="GO:0015627">
    <property type="term" value="C:type II protein secretion system complex"/>
    <property type="evidence" value="ECO:0007669"/>
    <property type="project" value="InterPro"/>
</dbReference>
<organism evidence="4 5">
    <name type="scientific">Noviherbaspirillum saxi</name>
    <dbReference type="NCBI Taxonomy" id="2320863"/>
    <lineage>
        <taxon>Bacteria</taxon>
        <taxon>Pseudomonadati</taxon>
        <taxon>Pseudomonadota</taxon>
        <taxon>Betaproteobacteria</taxon>
        <taxon>Burkholderiales</taxon>
        <taxon>Oxalobacteraceae</taxon>
        <taxon>Noviherbaspirillum</taxon>
    </lineage>
</organism>
<dbReference type="InterPro" id="IPR032389">
    <property type="entry name" value="GspB_C"/>
</dbReference>
<gene>
    <name evidence="4" type="ORF">D3871_12960</name>
</gene>
<dbReference type="OrthoDB" id="5432325at2"/>
<protein>
    <recommendedName>
        <fullName evidence="3">Type II secretion system protein GspB C-terminal domain-containing protein</fullName>
    </recommendedName>
</protein>
<keyword evidence="2" id="KW-0812">Transmembrane</keyword>
<evidence type="ECO:0000259" key="3">
    <source>
        <dbReference type="Pfam" id="PF16537"/>
    </source>
</evidence>
<sequence>MSYILEALKKAESERNGSAHRTAPLPPLAAASHNHPAWRRALPWAAVAALTVSLAGAAWLTVNRNDAGKATVKPAPVQPGPSPAPETVPPIAAVPAPPVAAEPEQPKEKPAPKKPAEKKRAVAAEEPKAAKAPEPAIGTLQDLPDTIRREIPPLTVGGYIYSGNKADRSVLINKRLLREGDEAAPGLVLEKMTPSGMVLNYKGYRYRRGY</sequence>
<accession>A0A3A3GEJ6</accession>
<keyword evidence="2" id="KW-0472">Membrane</keyword>
<dbReference type="Proteomes" id="UP000265955">
    <property type="component" value="Unassembled WGS sequence"/>
</dbReference>
<feature type="compositionally biased region" description="Pro residues" evidence="1">
    <location>
        <begin position="76"/>
        <end position="88"/>
    </location>
</feature>
<feature type="compositionally biased region" description="Basic and acidic residues" evidence="1">
    <location>
        <begin position="104"/>
        <end position="131"/>
    </location>
</feature>
<dbReference type="Pfam" id="PF16537">
    <property type="entry name" value="T2SSB"/>
    <property type="match status" value="1"/>
</dbReference>